<dbReference type="PANTHER" id="PTHR21262:SF12">
    <property type="entry name" value="GTP DIPHOSPHOKINASE CRSH, CHLOROPLASTIC-RELATED"/>
    <property type="match status" value="1"/>
</dbReference>
<dbReference type="SUPFAM" id="SSF109604">
    <property type="entry name" value="HD-domain/PDEase-like"/>
    <property type="match status" value="1"/>
</dbReference>
<feature type="domain" description="RelA/SpoT" evidence="1">
    <location>
        <begin position="328"/>
        <end position="449"/>
    </location>
</feature>
<gene>
    <name evidence="2" type="ORF">RMAR00112_LOCUS798</name>
    <name evidence="3" type="ORF">RMAR00112_LOCUS799</name>
    <name evidence="4" type="ORF">RMAR00112_LOCUS800</name>
    <name evidence="5" type="ORF">RMAR00112_LOCUS802</name>
    <name evidence="6" type="ORF">RMAR00112_LOCUS808</name>
    <name evidence="7" type="ORF">RMAR00112_LOCUS810</name>
    <name evidence="8" type="ORF">RMAR00112_LOCUS811</name>
</gene>
<dbReference type="EMBL" id="HBHW01001012">
    <property type="protein sequence ID" value="CAE0032862.1"/>
    <property type="molecule type" value="Transcribed_RNA"/>
</dbReference>
<reference evidence="6" key="1">
    <citation type="submission" date="2021-01" db="EMBL/GenBank/DDBJ databases">
        <authorList>
            <person name="Corre E."/>
            <person name="Pelletier E."/>
            <person name="Niang G."/>
            <person name="Scheremetjew M."/>
            <person name="Finn R."/>
            <person name="Kale V."/>
            <person name="Holt S."/>
            <person name="Cochrane G."/>
            <person name="Meng A."/>
            <person name="Brown T."/>
            <person name="Cohen L."/>
        </authorList>
    </citation>
    <scope>NUCLEOTIDE SEQUENCE</scope>
    <source>
        <strain evidence="6">CCMP 769</strain>
    </source>
</reference>
<organism evidence="6">
    <name type="scientific">Rhodosorus marinus</name>
    <dbReference type="NCBI Taxonomy" id="101924"/>
    <lineage>
        <taxon>Eukaryota</taxon>
        <taxon>Rhodophyta</taxon>
        <taxon>Stylonematophyceae</taxon>
        <taxon>Stylonematales</taxon>
        <taxon>Stylonemataceae</taxon>
        <taxon>Rhodosorus</taxon>
    </lineage>
</organism>
<evidence type="ECO:0000313" key="8">
    <source>
        <dbReference type="EMBL" id="CAE0032871.1"/>
    </source>
</evidence>
<dbReference type="InterPro" id="IPR043519">
    <property type="entry name" value="NT_sf"/>
</dbReference>
<dbReference type="Gene3D" id="3.30.460.10">
    <property type="entry name" value="Beta Polymerase, domain 2"/>
    <property type="match status" value="1"/>
</dbReference>
<evidence type="ECO:0000259" key="1">
    <source>
        <dbReference type="SMART" id="SM00954"/>
    </source>
</evidence>
<evidence type="ECO:0000313" key="2">
    <source>
        <dbReference type="EMBL" id="CAE0032858.1"/>
    </source>
</evidence>
<dbReference type="InterPro" id="IPR007685">
    <property type="entry name" value="RelA_SpoT"/>
</dbReference>
<evidence type="ECO:0000313" key="4">
    <source>
        <dbReference type="EMBL" id="CAE0032860.1"/>
    </source>
</evidence>
<evidence type="ECO:0000313" key="7">
    <source>
        <dbReference type="EMBL" id="CAE0032870.1"/>
    </source>
</evidence>
<dbReference type="Pfam" id="PF04607">
    <property type="entry name" value="RelA_SpoT"/>
    <property type="match status" value="1"/>
</dbReference>
<evidence type="ECO:0000313" key="3">
    <source>
        <dbReference type="EMBL" id="CAE0032859.1"/>
    </source>
</evidence>
<dbReference type="EMBL" id="HBHW01001020">
    <property type="protein sequence ID" value="CAE0032870.1"/>
    <property type="molecule type" value="Transcribed_RNA"/>
</dbReference>
<dbReference type="SUPFAM" id="SSF81301">
    <property type="entry name" value="Nucleotidyltransferase"/>
    <property type="match status" value="1"/>
</dbReference>
<dbReference type="CDD" id="cd05399">
    <property type="entry name" value="NT_Rel-Spo_like"/>
    <property type="match status" value="1"/>
</dbReference>
<dbReference type="EMBL" id="HBHW01001009">
    <property type="protein sequence ID" value="CAE0032859.1"/>
    <property type="molecule type" value="Transcribed_RNA"/>
</dbReference>
<dbReference type="EMBL" id="HBHW01001008">
    <property type="protein sequence ID" value="CAE0032858.1"/>
    <property type="molecule type" value="Transcribed_RNA"/>
</dbReference>
<dbReference type="SMART" id="SM00954">
    <property type="entry name" value="RelA_SpoT"/>
    <property type="match status" value="1"/>
</dbReference>
<dbReference type="EMBL" id="HBHW01001010">
    <property type="protein sequence ID" value="CAE0032860.1"/>
    <property type="molecule type" value="Transcribed_RNA"/>
</dbReference>
<accession>A0A7S3E5M7</accession>
<sequence length="482" mass="54290">MRRLGFVGGVSFGVAASSSWNLCPRRVWRSSEQPLDEKADNPGVDIKPAETPPGYSIVNTWREAPLVPIVDVDSRSELMVNFSERAWGTVKKQLADGMSDEEKSSLRSTFRQVVDYGESGILSVDYNTKIAKLAGILSILSTLNADLETLQGAMVYSSIQDSVNMEAEIDSLAAKESVQTIVDDALWLDTLPSSLEHLDDDNAKVLREYVIEAAEEPRAVLVKLAEVLNTMRNVHELRMYEQHIRALECLQVFVPLAHAMGIGKLMWDLEDISFRVLFPESYAAVEEWHSLMRSRCETTLERSTSTLRRKLMMNGLLKEYTAGFDISGRTKNLFSTFKKVLKGNKKKEEVLDIMGMRVILNVKEEYRHNKEVCSKACLEVHRIITEEWPEMEGRLKDYIGKPKPNGYQSIHTTVIASDGLPLEAQIRTQDMHNAAEYGNAGHQFYKGDLKSVDEVQRFAESLRNENMAMLQLPAAREVVAPA</sequence>
<dbReference type="Pfam" id="PF13328">
    <property type="entry name" value="HD_4"/>
    <property type="match status" value="1"/>
</dbReference>
<dbReference type="EMBL" id="HBHW01001018">
    <property type="protein sequence ID" value="CAE0032868.1"/>
    <property type="molecule type" value="Transcribed_RNA"/>
</dbReference>
<protein>
    <recommendedName>
        <fullName evidence="1">RelA/SpoT domain-containing protein</fullName>
    </recommendedName>
</protein>
<dbReference type="PANTHER" id="PTHR21262">
    <property type="entry name" value="GUANOSINE-3',5'-BIS DIPHOSPHATE 3'-PYROPHOSPHOHYDROLASE"/>
    <property type="match status" value="1"/>
</dbReference>
<dbReference type="AlphaFoldDB" id="A0A7S3E5M7"/>
<evidence type="ECO:0000313" key="5">
    <source>
        <dbReference type="EMBL" id="CAE0032862.1"/>
    </source>
</evidence>
<proteinExistence type="predicted"/>
<dbReference type="GO" id="GO:0015969">
    <property type="term" value="P:guanosine tetraphosphate metabolic process"/>
    <property type="evidence" value="ECO:0007669"/>
    <property type="project" value="InterPro"/>
</dbReference>
<evidence type="ECO:0000313" key="6">
    <source>
        <dbReference type="EMBL" id="CAE0032868.1"/>
    </source>
</evidence>
<dbReference type="Gene3D" id="1.10.3210.10">
    <property type="entry name" value="Hypothetical protein af1432"/>
    <property type="match status" value="1"/>
</dbReference>
<name>A0A7S3E5M7_9RHOD</name>
<dbReference type="EMBL" id="HBHW01001021">
    <property type="protein sequence ID" value="CAE0032871.1"/>
    <property type="molecule type" value="Transcribed_RNA"/>
</dbReference>